<protein>
    <submittedName>
        <fullName evidence="3">ECF transporter S component</fullName>
    </submittedName>
</protein>
<name>A0A1Y3XQY9_9ACTN</name>
<feature type="region of interest" description="Disordered" evidence="1">
    <location>
        <begin position="1"/>
        <end position="25"/>
    </location>
</feature>
<accession>A0A1Y3XQY9</accession>
<gene>
    <name evidence="3" type="ORF">B5G02_09675</name>
</gene>
<dbReference type="Proteomes" id="UP000195781">
    <property type="component" value="Unassembled WGS sequence"/>
</dbReference>
<feature type="transmembrane region" description="Helical" evidence="2">
    <location>
        <begin position="221"/>
        <end position="246"/>
    </location>
</feature>
<dbReference type="OrthoDB" id="5198189at2"/>
<evidence type="ECO:0000313" key="4">
    <source>
        <dbReference type="Proteomes" id="UP000195781"/>
    </source>
</evidence>
<keyword evidence="2" id="KW-0472">Membrane</keyword>
<feature type="transmembrane region" description="Helical" evidence="2">
    <location>
        <begin position="157"/>
        <end position="175"/>
    </location>
</feature>
<keyword evidence="4" id="KW-1185">Reference proteome</keyword>
<comment type="caution">
    <text evidence="3">The sequence shown here is derived from an EMBL/GenBank/DDBJ whole genome shotgun (WGS) entry which is preliminary data.</text>
</comment>
<keyword evidence="2" id="KW-0812">Transmembrane</keyword>
<keyword evidence="2" id="KW-1133">Transmembrane helix</keyword>
<dbReference type="RefSeq" id="WP_094336064.1">
    <property type="nucleotide sequence ID" value="NZ_NFIE01000030.1"/>
</dbReference>
<dbReference type="EMBL" id="NFIE01000030">
    <property type="protein sequence ID" value="OUN84490.1"/>
    <property type="molecule type" value="Genomic_DNA"/>
</dbReference>
<organism evidence="3 4">
    <name type="scientific">[Collinsella] massiliensis</name>
    <dbReference type="NCBI Taxonomy" id="1232426"/>
    <lineage>
        <taxon>Bacteria</taxon>
        <taxon>Bacillati</taxon>
        <taxon>Actinomycetota</taxon>
        <taxon>Coriobacteriia</taxon>
        <taxon>Coriobacteriales</taxon>
        <taxon>Coriobacteriaceae</taxon>
        <taxon>Enorma</taxon>
    </lineage>
</organism>
<evidence type="ECO:0000313" key="3">
    <source>
        <dbReference type="EMBL" id="OUN84490.1"/>
    </source>
</evidence>
<sequence length="264" mass="27574">MSTTDRKHRGEQAAPGHGGAAGATEPRPAASAYRARLLDPLALAAVPACMAATALLAPDQAALIMLAVVVLTLGLFFVGYEADRPGLRQIMPTVVLAALAAAGRILFAPIPDFKPVSAIAIIAGATLGRRNGFVVGSLAALTSNFFFGQGMWTPWQMYVWGLVGYLGGVLADAGAFSRADGSVRNGALIACGAASALVYAVVIDAYDIIGFMHPITVAGVIARLAAALPFDLTHAAATVLFLRVLYAPWMRRIDRVVRKYALRG</sequence>
<dbReference type="Pfam" id="PF20221">
    <property type="entry name" value="DUF6580"/>
    <property type="match status" value="1"/>
</dbReference>
<dbReference type="InterPro" id="IPR046487">
    <property type="entry name" value="DUF6580"/>
</dbReference>
<evidence type="ECO:0000256" key="1">
    <source>
        <dbReference type="SAM" id="MobiDB-lite"/>
    </source>
</evidence>
<evidence type="ECO:0000256" key="2">
    <source>
        <dbReference type="SAM" id="Phobius"/>
    </source>
</evidence>
<proteinExistence type="predicted"/>
<reference evidence="4" key="1">
    <citation type="submission" date="2017-04" db="EMBL/GenBank/DDBJ databases">
        <title>Function of individual gut microbiota members based on whole genome sequencing of pure cultures obtained from chicken caecum.</title>
        <authorList>
            <person name="Medvecky M."/>
            <person name="Cejkova D."/>
            <person name="Polansky O."/>
            <person name="Karasova D."/>
            <person name="Kubasova T."/>
            <person name="Cizek A."/>
            <person name="Rychlik I."/>
        </authorList>
    </citation>
    <scope>NUCLEOTIDE SEQUENCE [LARGE SCALE GENOMIC DNA]</scope>
    <source>
        <strain evidence="4">An5</strain>
    </source>
</reference>
<feature type="transmembrane region" description="Helical" evidence="2">
    <location>
        <begin position="187"/>
        <end position="209"/>
    </location>
</feature>
<feature type="compositionally biased region" description="Basic and acidic residues" evidence="1">
    <location>
        <begin position="1"/>
        <end position="11"/>
    </location>
</feature>
<feature type="transmembrane region" description="Helical" evidence="2">
    <location>
        <begin position="61"/>
        <end position="78"/>
    </location>
</feature>
<dbReference type="AlphaFoldDB" id="A0A1Y3XQY9"/>
<feature type="transmembrane region" description="Helical" evidence="2">
    <location>
        <begin position="37"/>
        <end position="55"/>
    </location>
</feature>
<dbReference type="Gene3D" id="1.10.1760.20">
    <property type="match status" value="1"/>
</dbReference>